<feature type="compositionally biased region" description="Low complexity" evidence="1">
    <location>
        <begin position="1746"/>
        <end position="1760"/>
    </location>
</feature>
<dbReference type="OrthoDB" id="1630099at2759"/>
<feature type="region of interest" description="Disordered" evidence="1">
    <location>
        <begin position="582"/>
        <end position="620"/>
    </location>
</feature>
<feature type="region of interest" description="Disordered" evidence="1">
    <location>
        <begin position="1745"/>
        <end position="1769"/>
    </location>
</feature>
<feature type="region of interest" description="Disordered" evidence="1">
    <location>
        <begin position="127"/>
        <end position="162"/>
    </location>
</feature>
<feature type="compositionally biased region" description="Low complexity" evidence="1">
    <location>
        <begin position="1050"/>
        <end position="1062"/>
    </location>
</feature>
<evidence type="ECO:0000256" key="1">
    <source>
        <dbReference type="SAM" id="MobiDB-lite"/>
    </source>
</evidence>
<feature type="region of interest" description="Disordered" evidence="1">
    <location>
        <begin position="1049"/>
        <end position="1102"/>
    </location>
</feature>
<evidence type="ECO:0000313" key="2">
    <source>
        <dbReference type="Proteomes" id="UP001652660"/>
    </source>
</evidence>
<feature type="compositionally biased region" description="Polar residues" evidence="1">
    <location>
        <begin position="582"/>
        <end position="596"/>
    </location>
</feature>
<name>A0A6P6X753_COFAR</name>
<feature type="compositionally biased region" description="Polar residues" evidence="1">
    <location>
        <begin position="83"/>
        <end position="103"/>
    </location>
</feature>
<dbReference type="PANTHER" id="PTHR31267:SF2">
    <property type="entry name" value="EXPRESSED PROTEIN"/>
    <property type="match status" value="1"/>
</dbReference>
<feature type="compositionally biased region" description="Polar residues" evidence="1">
    <location>
        <begin position="795"/>
        <end position="810"/>
    </location>
</feature>
<accession>A0A6P6X753</accession>
<reference evidence="2" key="1">
    <citation type="journal article" date="2025" name="Foods">
        <title>Unveiling the Microbial Signatures of Arabica Coffee Cherries: Insights into Ripeness Specific Diversity, Functional Traits, and Implications for Quality and Safety.</title>
        <authorList>
            <consortium name="RefSeq"/>
            <person name="Tenea G.N."/>
            <person name="Cifuentes V."/>
            <person name="Reyes P."/>
            <person name="Cevallos-Vallejos M."/>
        </authorList>
    </citation>
    <scope>NUCLEOTIDE SEQUENCE [LARGE SCALE GENOMIC DNA]</scope>
</reference>
<protein>
    <submittedName>
        <fullName evidence="3">Uncharacterized protein isoform X1</fullName>
    </submittedName>
</protein>
<feature type="region of interest" description="Disordered" evidence="1">
    <location>
        <begin position="687"/>
        <end position="714"/>
    </location>
</feature>
<keyword evidence="2" id="KW-1185">Reference proteome</keyword>
<sequence>MPGNEVGDRVHNFFAQDNLPQGQNHTQALDGNWSVLSSNLWPGSQRQVGLISTTTKNYNLQQSGSSDRGQVGNPFHGSHGLTFAQSSPRPEFGKSQTQSHQPNFNVMYGNQFYQTRQDETNFLSMDTSSDQRNLTSRTIGSQQVSAPENQGKSSVRSDTSGPPVGFDFFGGQQQMNHQQLSMLQSLQHQSPGPNDIQVQQFMLMRMQELQRQQQLQQMDARQQGLLNQMPPFAKQSSGSQPTPLISSAVNSDALGYHWASEFGNANWVQQHPPAMQGSSNGLVFSPNQGQTQRMVDLVPQQVEQSLYGVPISSSRGSLNQYPQMVTEKPSAQQQVSFGNSLPGNQYTAFPGQVSMHDRNSIARQRFQAENSFGHGSGQALGSGIDMENVHQANSMQRNEQTGEFRRRQEQLVPPETLQGKTERQDIASRDDVTLDPTEERILYGSDDIWAAFGKGPNMGAEGSNPFDGAGLSGFSSIQSGTWSALMQSAVAETSGSDTGLQEEWSGLTFQNNDIPSGNQHVLSCDDGRKLQTPLANDHLPMASSFASGTAPPSGDSNMVKNYQNALGFQQFERKFSYETAQRLQANPSQGLDQSSADGGRWSNGIPVLKSGAEGSQLHGNLSHSLDAESSASRQLLNKPNGWNVFGSITPYEDAGVTVQGTENSLQHSQSNDHKQTMHREVVDGGALFNSHSGRDAASEMEQVKSALRSSQLNKEGFRSNNAAALSDSSTIRAGEGSSQFLPNSYHLNSWKNADPLVNYKAGEVLGGSQHGNKICSSKEEGRGHDMENSDKQENSNDSYRSNMSHHTSAGGQKENAAADAIDSRTLSAGNQKSSNQMARKNLTSRKFQFHPMGNLDDDVELPCGSKKPIHSQPASHFGQSKLFSQVPKNSVDTEKGQSADMQRNNIGFDEVHSPGNFPGSVPNISSPFNRSLDLGTQDKTSQSSRNMLELLHKVDQSREHAAMMHAIASEPNAASETAQAENSDGSVSRLQRSQSSNSQGFGLQLGPPMQRLPIPSQSLSSQNSLQGVSSLLLTTHAASEIGQKGQAPLVPSSFVQSMPSSSERSLGENNRAGVPSQTGSQSSPYNMTGNFSSPFNSGFPHSRGQLQIQEIAWASGRLSRSSQSLETSFPNEAASIPQGNSVLSGTKQISTNILPGKILATQVSAGKPVLVSQPSTVSNTSLQGTSSKALPNMWSNVTAAQHLLGAQYRKVSSQFPQSNQMNVGNLTSASLNQCDQDGKQGNLQSEFGANCVNAQGFRSEEEQLTKERASQLPSSENMNLVQKMNESQGKEPIVRTLSDGSPANSVSTQRDIEAFGRSLKPNNLLQQNYSLLNQMQAMKSADDDPSTRVLKRMKGSDNGLGGQLVPPIAGQSNDLTAVVGDALVPRKTLPSVDPTMLSFSAPENSMERNLASEHGNIASQSVLAFSRDGSQSSNSAASTKIDHSKISPQMAPSWFNQYGTFKNGQILPMYDARKPAIFKTGEQPYTLGKSSSGLHTLNSMEPSSAAAVETNQVGSIRHTATPSLAAEYLSSQILPSIASGQHPVISKTKKRKSATYELNPWHKEVSQGSRCLKNISMAEIGWAKAANRLVDKVEDDVELMEDGSLMLKPKRRLILTTQLMQKLLRPPPAAILSLDANLEYESVGYSISRLALGDACSLVSLTNDKSNMLRDSINRDIDECRTSESVEDQLLLKVMDDFTARARRLEDEFLRLDKRVSVLDLVVECQDLEKFSVINRFAKFHGRGQADNNEAASSSNAAANTQKPHPQRYVTALPLPRNLPTRVQCCSL</sequence>
<feature type="compositionally biased region" description="Polar residues" evidence="1">
    <location>
        <begin position="127"/>
        <end position="160"/>
    </location>
</feature>
<feature type="compositionally biased region" description="Polar residues" evidence="1">
    <location>
        <begin position="1075"/>
        <end position="1096"/>
    </location>
</feature>
<evidence type="ECO:0000313" key="3">
    <source>
        <dbReference type="RefSeq" id="XP_027123505.2"/>
    </source>
</evidence>
<feature type="compositionally biased region" description="Basic and acidic residues" evidence="1">
    <location>
        <begin position="776"/>
        <end position="794"/>
    </location>
</feature>
<feature type="compositionally biased region" description="Polar residues" evidence="1">
    <location>
        <begin position="972"/>
        <end position="985"/>
    </location>
</feature>
<dbReference type="GeneID" id="113740178"/>
<dbReference type="RefSeq" id="XP_027123505.2">
    <property type="nucleotide sequence ID" value="XM_027267704.2"/>
</dbReference>
<proteinExistence type="predicted"/>
<feature type="region of interest" description="Disordered" evidence="1">
    <location>
        <begin position="971"/>
        <end position="1021"/>
    </location>
</feature>
<dbReference type="Proteomes" id="UP001652660">
    <property type="component" value="Chromosome 4c"/>
</dbReference>
<feature type="compositionally biased region" description="Low complexity" evidence="1">
    <location>
        <begin position="986"/>
        <end position="999"/>
    </location>
</feature>
<dbReference type="PANTHER" id="PTHR31267">
    <property type="entry name" value="DENTIN SIALOPHOSPHOPROTEIN-LIKE PROTEIN"/>
    <property type="match status" value="1"/>
</dbReference>
<feature type="region of interest" description="Disordered" evidence="1">
    <location>
        <begin position="763"/>
        <end position="817"/>
    </location>
</feature>
<organism evidence="2 3">
    <name type="scientific">Coffea arabica</name>
    <name type="common">Arabian coffee</name>
    <dbReference type="NCBI Taxonomy" id="13443"/>
    <lineage>
        <taxon>Eukaryota</taxon>
        <taxon>Viridiplantae</taxon>
        <taxon>Streptophyta</taxon>
        <taxon>Embryophyta</taxon>
        <taxon>Tracheophyta</taxon>
        <taxon>Spermatophyta</taxon>
        <taxon>Magnoliopsida</taxon>
        <taxon>eudicotyledons</taxon>
        <taxon>Gunneridae</taxon>
        <taxon>Pentapetalae</taxon>
        <taxon>asterids</taxon>
        <taxon>lamiids</taxon>
        <taxon>Gentianales</taxon>
        <taxon>Rubiaceae</taxon>
        <taxon>Ixoroideae</taxon>
        <taxon>Gardenieae complex</taxon>
        <taxon>Bertiereae - Coffeeae clade</taxon>
        <taxon>Coffeeae</taxon>
        <taxon>Coffea</taxon>
    </lineage>
</organism>
<gene>
    <name evidence="3" type="primary">LOC113740178</name>
</gene>
<reference evidence="3" key="2">
    <citation type="submission" date="2025-08" db="UniProtKB">
        <authorList>
            <consortium name="RefSeq"/>
        </authorList>
    </citation>
    <scope>IDENTIFICATION</scope>
    <source>
        <tissue evidence="3">Leaves</tissue>
    </source>
</reference>
<feature type="region of interest" description="Disordered" evidence="1">
    <location>
        <begin position="60"/>
        <end position="103"/>
    </location>
</feature>